<dbReference type="PANTHER" id="PTHR47700:SF2">
    <property type="entry name" value="CHITINASE"/>
    <property type="match status" value="1"/>
</dbReference>
<feature type="region of interest" description="Disordered" evidence="3">
    <location>
        <begin position="163"/>
        <end position="192"/>
    </location>
</feature>
<evidence type="ECO:0000256" key="2">
    <source>
        <dbReference type="ARBA" id="ARBA00023026"/>
    </source>
</evidence>
<gene>
    <name evidence="5" type="ORF">N7468_005765</name>
</gene>
<sequence length="439" mass="47382">MYLLFRCGITIAEFNQYNSNPSDCTKINGPVCCSKGALAIPPTEQELGECYVYTVRDGDNCATIAKAYGITEQDLNTFNNQTYAWNGCDKILPNSFICLSGGEPPMPVALPRAQCGPQVPGTARPANMSELRSLNPCLAGNCYCDLKFGNCVNSVRGSDCPTPIAGTKAPSSKATPVGATSSASKENTIRATSVKQSTTSVISTSAIANTSKPTTKATSQPTAETNTSPVVNHASFSTTLKSEPITSRTTATDKQLTFSTSSSHVPTGSELDNLPITTYDPNQTARKRAVPTGMAKSEITPRSYDDDTWDVAIYSDENCTGDYYYLFGTHEDKSTECLDLHGGLSSSPWDDSWCRWYTDGGETTSPCADSRLKSPMSWRIRNAVCMVYDGRKCTSDNSISANGVSQYSSVDDGPGECFNHRDIIPWRSLRCNTVDSMDI</sequence>
<dbReference type="PROSITE" id="PS51782">
    <property type="entry name" value="LYSM"/>
    <property type="match status" value="1"/>
</dbReference>
<dbReference type="Pfam" id="PF25139">
    <property type="entry name" value="LysM14_C"/>
    <property type="match status" value="1"/>
</dbReference>
<proteinExistence type="predicted"/>
<dbReference type="AlphaFoldDB" id="A0A9W9TQ05"/>
<keyword evidence="6" id="KW-1185">Reference proteome</keyword>
<evidence type="ECO:0000256" key="3">
    <source>
        <dbReference type="SAM" id="MobiDB-lite"/>
    </source>
</evidence>
<reference evidence="5" key="1">
    <citation type="submission" date="2022-11" db="EMBL/GenBank/DDBJ databases">
        <authorList>
            <person name="Petersen C."/>
        </authorList>
    </citation>
    <scope>NUCLEOTIDE SEQUENCE</scope>
    <source>
        <strain evidence="5">IBT 19713</strain>
    </source>
</reference>
<dbReference type="Proteomes" id="UP001150941">
    <property type="component" value="Unassembled WGS sequence"/>
</dbReference>
<dbReference type="InterPro" id="IPR057277">
    <property type="entry name" value="LysM_C"/>
</dbReference>
<keyword evidence="1" id="KW-0147">Chitin-binding</keyword>
<dbReference type="InterPro" id="IPR053214">
    <property type="entry name" value="LysM12-like"/>
</dbReference>
<dbReference type="EMBL" id="JAPQKS010000004">
    <property type="protein sequence ID" value="KAJ5232809.1"/>
    <property type="molecule type" value="Genomic_DNA"/>
</dbReference>
<dbReference type="GeneID" id="83202364"/>
<dbReference type="Pfam" id="PF01476">
    <property type="entry name" value="LysM"/>
    <property type="match status" value="1"/>
</dbReference>
<keyword evidence="2" id="KW-0843">Virulence</keyword>
<accession>A0A9W9TQ05</accession>
<dbReference type="CDD" id="cd00118">
    <property type="entry name" value="LysM"/>
    <property type="match status" value="1"/>
</dbReference>
<dbReference type="OrthoDB" id="73875at2759"/>
<protein>
    <submittedName>
        <fullName evidence="5">Peptidoglycan-binding Lysin subgroup</fullName>
    </submittedName>
</protein>
<evidence type="ECO:0000313" key="6">
    <source>
        <dbReference type="Proteomes" id="UP001150941"/>
    </source>
</evidence>
<evidence type="ECO:0000256" key="1">
    <source>
        <dbReference type="ARBA" id="ARBA00022669"/>
    </source>
</evidence>
<comment type="caution">
    <text evidence="5">The sequence shown here is derived from an EMBL/GenBank/DDBJ whole genome shotgun (WGS) entry which is preliminary data.</text>
</comment>
<feature type="region of interest" description="Disordered" evidence="3">
    <location>
        <begin position="205"/>
        <end position="301"/>
    </location>
</feature>
<feature type="domain" description="LysM" evidence="4">
    <location>
        <begin position="51"/>
        <end position="99"/>
    </location>
</feature>
<feature type="compositionally biased region" description="Polar residues" evidence="3">
    <location>
        <begin position="169"/>
        <end position="192"/>
    </location>
</feature>
<dbReference type="RefSeq" id="XP_058330801.1">
    <property type="nucleotide sequence ID" value="XM_058475061.1"/>
</dbReference>
<name>A0A9W9TQ05_9EURO</name>
<reference evidence="5" key="2">
    <citation type="journal article" date="2023" name="IMA Fungus">
        <title>Comparative genomic study of the Penicillium genus elucidates a diverse pangenome and 15 lateral gene transfer events.</title>
        <authorList>
            <person name="Petersen C."/>
            <person name="Sorensen T."/>
            <person name="Nielsen M.R."/>
            <person name="Sondergaard T.E."/>
            <person name="Sorensen J.L."/>
            <person name="Fitzpatrick D.A."/>
            <person name="Frisvad J.C."/>
            <person name="Nielsen K.L."/>
        </authorList>
    </citation>
    <scope>NUCLEOTIDE SEQUENCE</scope>
    <source>
        <strain evidence="5">IBT 19713</strain>
    </source>
</reference>
<dbReference type="SUPFAM" id="SSF54106">
    <property type="entry name" value="LysM domain"/>
    <property type="match status" value="1"/>
</dbReference>
<dbReference type="SMART" id="SM00257">
    <property type="entry name" value="LysM"/>
    <property type="match status" value="1"/>
</dbReference>
<dbReference type="PANTHER" id="PTHR47700">
    <property type="entry name" value="V CHITINASE, PUTATIVE (AFU_ORTHOLOGUE AFUA_6G13720)-RELATED"/>
    <property type="match status" value="1"/>
</dbReference>
<feature type="compositionally biased region" description="Polar residues" evidence="3">
    <location>
        <begin position="212"/>
        <end position="266"/>
    </location>
</feature>
<dbReference type="InterPro" id="IPR036779">
    <property type="entry name" value="LysM_dom_sf"/>
</dbReference>
<dbReference type="InterPro" id="IPR018392">
    <property type="entry name" value="LysM"/>
</dbReference>
<dbReference type="GO" id="GO:0008061">
    <property type="term" value="F:chitin binding"/>
    <property type="evidence" value="ECO:0007669"/>
    <property type="project" value="UniProtKB-KW"/>
</dbReference>
<evidence type="ECO:0000313" key="5">
    <source>
        <dbReference type="EMBL" id="KAJ5232809.1"/>
    </source>
</evidence>
<evidence type="ECO:0000259" key="4">
    <source>
        <dbReference type="PROSITE" id="PS51782"/>
    </source>
</evidence>
<organism evidence="5 6">
    <name type="scientific">Penicillium chermesinum</name>
    <dbReference type="NCBI Taxonomy" id="63820"/>
    <lineage>
        <taxon>Eukaryota</taxon>
        <taxon>Fungi</taxon>
        <taxon>Dikarya</taxon>
        <taxon>Ascomycota</taxon>
        <taxon>Pezizomycotina</taxon>
        <taxon>Eurotiomycetes</taxon>
        <taxon>Eurotiomycetidae</taxon>
        <taxon>Eurotiales</taxon>
        <taxon>Aspergillaceae</taxon>
        <taxon>Penicillium</taxon>
    </lineage>
</organism>
<feature type="compositionally biased region" description="Polar residues" evidence="3">
    <location>
        <begin position="275"/>
        <end position="284"/>
    </location>
</feature>
<dbReference type="Gene3D" id="3.10.350.10">
    <property type="entry name" value="LysM domain"/>
    <property type="match status" value="1"/>
</dbReference>